<keyword evidence="2" id="KW-0256">Endoplasmic reticulum</keyword>
<evidence type="ECO:0000313" key="8">
    <source>
        <dbReference type="EMBL" id="OZC11471.1"/>
    </source>
</evidence>
<dbReference type="InterPro" id="IPR045667">
    <property type="entry name" value="ORC3_N"/>
</dbReference>
<feature type="transmembrane region" description="Helical" evidence="6">
    <location>
        <begin position="650"/>
        <end position="673"/>
    </location>
</feature>
<dbReference type="InterPro" id="IPR019013">
    <property type="entry name" value="Vma21"/>
</dbReference>
<sequence length="690" mass="79774">MHVKWNKPNCRVCCAMEYCTFHKGKRKLLESEPVDDHKNNTFLNNFNAKCSKLMFQIDSELNKLYEEVVFEVAAFTKSYWENTLRSSGIPVAVVRCETLDGYDFETALVNVLNIKPICISPSHTMSLYDFHEMLRKMGNEKYIMLKQVECFTAGPYLDGLISVLSDPVWEKKIVLVVTVAVDFNVIFTRFSQESFWKLSLYCFHMPTPTYALQAVCEAVAIKPDNYMIIDGTLHKELRERFLRDSLSVCELKRILKVMLLHKMLECEDFGSDIAINTENTETETALASYDTFLYLLQELTTGFPCHAENVYELHTWIQSNPNFFTEKGGPYSTWKSIWVTWSVEEMVNSLVKLWNPARRITNCYSNEVQKLLVDLREIDQRKTVLQKEALAEHEATVVGIYKKRLSLHEMQQRMRDKIAQKKRMDVVSQDRQRFVRVLTQIMSKTLRIFHKVPSLEGKLLVSQQDVMNLVVPSTATNLEKALLQPKLHNKHSDGIQMDLCFAYRSLLDLSLECKNIPVYRWLARFQEYVMDLNNISPVLRLFRCIGELEFMGILKSASERNRNKVMDSLSEDSDDYSILGDALRDASCNKNGEINFDVCKEGINQSDIQTVAFCNLIKYSLLMFTLPFIAMYCFYLLIKDRVGWTASSALIPAALVAVLVVYLIIAIFVYVAYKEEKNDAELQEILKKQD</sequence>
<dbReference type="Proteomes" id="UP000242913">
    <property type="component" value="Unassembled WGS sequence"/>
</dbReference>
<dbReference type="OrthoDB" id="5782123at2759"/>
<gene>
    <name evidence="8" type="ORF">X798_01329</name>
</gene>
<organism evidence="8 9">
    <name type="scientific">Onchocerca flexuosa</name>
    <dbReference type="NCBI Taxonomy" id="387005"/>
    <lineage>
        <taxon>Eukaryota</taxon>
        <taxon>Metazoa</taxon>
        <taxon>Ecdysozoa</taxon>
        <taxon>Nematoda</taxon>
        <taxon>Chromadorea</taxon>
        <taxon>Rhabditida</taxon>
        <taxon>Spirurina</taxon>
        <taxon>Spiruromorpha</taxon>
        <taxon>Filarioidea</taxon>
        <taxon>Onchocercidae</taxon>
        <taxon>Onchocerca</taxon>
    </lineage>
</organism>
<reference evidence="8 9" key="1">
    <citation type="submission" date="2015-12" db="EMBL/GenBank/DDBJ databases">
        <title>Draft genome of the nematode, Onchocerca flexuosa.</title>
        <authorList>
            <person name="Mitreva M."/>
        </authorList>
    </citation>
    <scope>NUCLEOTIDE SEQUENCE [LARGE SCALE GENOMIC DNA]</scope>
    <source>
        <strain evidence="8">Red Deer</strain>
    </source>
</reference>
<dbReference type="GO" id="GO:0031410">
    <property type="term" value="C:cytoplasmic vesicle"/>
    <property type="evidence" value="ECO:0007669"/>
    <property type="project" value="UniProtKB-KW"/>
</dbReference>
<keyword evidence="3 6" id="KW-1133">Transmembrane helix</keyword>
<evidence type="ECO:0000256" key="5">
    <source>
        <dbReference type="ARBA" id="ARBA00023329"/>
    </source>
</evidence>
<keyword evidence="5" id="KW-0968">Cytoplasmic vesicle</keyword>
<name>A0A238C1W8_9BILA</name>
<protein>
    <recommendedName>
        <fullName evidence="7">Origin recognition complex subunit 3 N-terminal domain-containing protein</fullName>
    </recommendedName>
</protein>
<evidence type="ECO:0000256" key="2">
    <source>
        <dbReference type="ARBA" id="ARBA00022824"/>
    </source>
</evidence>
<dbReference type="Pfam" id="PF09446">
    <property type="entry name" value="VMA21"/>
    <property type="match status" value="1"/>
</dbReference>
<evidence type="ECO:0000256" key="3">
    <source>
        <dbReference type="ARBA" id="ARBA00022989"/>
    </source>
</evidence>
<keyword evidence="4 6" id="KW-0472">Membrane</keyword>
<feature type="transmembrane region" description="Helical" evidence="6">
    <location>
        <begin position="616"/>
        <end position="638"/>
    </location>
</feature>
<keyword evidence="1 6" id="KW-0812">Transmembrane</keyword>
<evidence type="ECO:0000256" key="1">
    <source>
        <dbReference type="ARBA" id="ARBA00022692"/>
    </source>
</evidence>
<dbReference type="Pfam" id="PF07034">
    <property type="entry name" value="ORC3_N"/>
    <property type="match status" value="1"/>
</dbReference>
<keyword evidence="9" id="KW-1185">Reference proteome</keyword>
<evidence type="ECO:0000259" key="7">
    <source>
        <dbReference type="Pfam" id="PF07034"/>
    </source>
</evidence>
<feature type="domain" description="Origin recognition complex subunit 3 N-terminal" evidence="7">
    <location>
        <begin position="143"/>
        <end position="260"/>
    </location>
</feature>
<evidence type="ECO:0000256" key="6">
    <source>
        <dbReference type="SAM" id="Phobius"/>
    </source>
</evidence>
<accession>A0A238C1W8</accession>
<dbReference type="GO" id="GO:0070072">
    <property type="term" value="P:vacuolar proton-transporting V-type ATPase complex assembly"/>
    <property type="evidence" value="ECO:0007669"/>
    <property type="project" value="InterPro"/>
</dbReference>
<dbReference type="AlphaFoldDB" id="A0A238C1W8"/>
<evidence type="ECO:0000313" key="9">
    <source>
        <dbReference type="Proteomes" id="UP000242913"/>
    </source>
</evidence>
<proteinExistence type="predicted"/>
<evidence type="ECO:0000256" key="4">
    <source>
        <dbReference type="ARBA" id="ARBA00023136"/>
    </source>
</evidence>
<dbReference type="EMBL" id="KZ269980">
    <property type="protein sequence ID" value="OZC11471.1"/>
    <property type="molecule type" value="Genomic_DNA"/>
</dbReference>